<dbReference type="EMBL" id="JBHSXX010000001">
    <property type="protein sequence ID" value="MFC6869381.1"/>
    <property type="molecule type" value="Genomic_DNA"/>
</dbReference>
<proteinExistence type="predicted"/>
<dbReference type="Gene3D" id="3.40.50.1820">
    <property type="entry name" value="alpha/beta hydrolase"/>
    <property type="match status" value="1"/>
</dbReference>
<dbReference type="InterPro" id="IPR029058">
    <property type="entry name" value="AB_hydrolase_fold"/>
</dbReference>
<dbReference type="Gene3D" id="2.60.40.1190">
    <property type="match status" value="1"/>
</dbReference>
<comment type="caution">
    <text evidence="2">The sequence shown here is derived from an EMBL/GenBank/DDBJ whole genome shotgun (WGS) entry which is preliminary data.</text>
</comment>
<dbReference type="Proteomes" id="UP001596337">
    <property type="component" value="Unassembled WGS sequence"/>
</dbReference>
<feature type="region of interest" description="Disordered" evidence="1">
    <location>
        <begin position="342"/>
        <end position="379"/>
    </location>
</feature>
<dbReference type="RefSeq" id="WP_345389745.1">
    <property type="nucleotide sequence ID" value="NZ_BAABLA010000003.1"/>
</dbReference>
<keyword evidence="3" id="KW-1185">Reference proteome</keyword>
<name>A0ABW2C246_9PSEU</name>
<accession>A0ABW2C246</accession>
<evidence type="ECO:0000313" key="2">
    <source>
        <dbReference type="EMBL" id="MFC6869381.1"/>
    </source>
</evidence>
<gene>
    <name evidence="2" type="ORF">ACFQGD_19740</name>
</gene>
<reference evidence="3" key="1">
    <citation type="journal article" date="2019" name="Int. J. Syst. Evol. Microbiol.">
        <title>The Global Catalogue of Microorganisms (GCM) 10K type strain sequencing project: providing services to taxonomists for standard genome sequencing and annotation.</title>
        <authorList>
            <consortium name="The Broad Institute Genomics Platform"/>
            <consortium name="The Broad Institute Genome Sequencing Center for Infectious Disease"/>
            <person name="Wu L."/>
            <person name="Ma J."/>
        </authorList>
    </citation>
    <scope>NUCLEOTIDE SEQUENCE [LARGE SCALE GENOMIC DNA]</scope>
    <source>
        <strain evidence="3">KCTC 32255</strain>
    </source>
</reference>
<dbReference type="SUPFAM" id="SSF49344">
    <property type="entry name" value="CBD9-like"/>
    <property type="match status" value="1"/>
</dbReference>
<evidence type="ECO:0008006" key="4">
    <source>
        <dbReference type="Google" id="ProtNLM"/>
    </source>
</evidence>
<dbReference type="SUPFAM" id="SSF53474">
    <property type="entry name" value="alpha/beta-Hydrolases"/>
    <property type="match status" value="1"/>
</dbReference>
<evidence type="ECO:0000256" key="1">
    <source>
        <dbReference type="SAM" id="MobiDB-lite"/>
    </source>
</evidence>
<protein>
    <recommendedName>
        <fullName evidence="4">Esterase</fullName>
    </recommendedName>
</protein>
<organism evidence="2 3">
    <name type="scientific">Haloechinothrix salitolerans</name>
    <dbReference type="NCBI Taxonomy" id="926830"/>
    <lineage>
        <taxon>Bacteria</taxon>
        <taxon>Bacillati</taxon>
        <taxon>Actinomycetota</taxon>
        <taxon>Actinomycetes</taxon>
        <taxon>Pseudonocardiales</taxon>
        <taxon>Pseudonocardiaceae</taxon>
        <taxon>Haloechinothrix</taxon>
    </lineage>
</organism>
<sequence length="778" mass="83769">MTAPRRQRGRRALLPIVVGALAVSMLAVGDVAGADSTRGSWRDDAGPAILHAPPPDAPQLENTGIWHANPTRVCLTSAYRAGEFLYQGCLWDDQGGGLPLEWPASTLLKAYTYPDDPAYRANAADLVELRAKPHGNTTAFRITYNTMTNSDLVATTIALGASAQPRQAPHGANTVLPARTFVTVHGARAIVVDAATGERVRVLPASVDLTRRQVEVRVPKDVFDPTGRTVRLAATGLWDTEAGRYLTPQPTADADSPGGASIGDATPSAFFDVAFRYDEPMDSAWRDRLQKQAIADGDISQFYAEVDFTKLARRVNDDMTGQRGGVPKTGYIHRIYPTHFESRQGRRLPGDPGGPPVGAFSQQNGLNLDSSEGSSDRPSGQFGWVCRDECVPGLAGQLQRYLIYVPEIDAPEAGYGSLTWLPGYAETPADWVTGERDLYQSVANRPEHPTAVIAVDARGADNWYYGQSGASVFEAMADAARHYPLDPDRRVLGGFSSGAYGANKLSLQFPDAFGKAFICDGLNKAPSFPGLNGVADTLPVDTLTEHEKGSTLTPLLPSRRNQPVMEWAGANDDFIPYNITRERAEAYAAGDYDYEFITWAGVASEHAVMCDAGVLGMHAGGTWDVLTSWLGDGQRAVDPAHVTYVRNPLMDDPASGLVGDRAYWVSDIQTREDALGTVDVVSHGFGVGDPDVPSVGREVRTAEGNTVPVNPYLREYRHLPEPPTTPRRNALEVTVSNIGALVIDPAQARVDCDAALDVTTDGPVEVTLLGCGEPRRFG</sequence>
<evidence type="ECO:0000313" key="3">
    <source>
        <dbReference type="Proteomes" id="UP001596337"/>
    </source>
</evidence>
<feature type="compositionally biased region" description="Polar residues" evidence="1">
    <location>
        <begin position="360"/>
        <end position="378"/>
    </location>
</feature>